<dbReference type="Pfam" id="PF00107">
    <property type="entry name" value="ADH_zinc_N"/>
    <property type="match status" value="1"/>
</dbReference>
<evidence type="ECO:0000313" key="3">
    <source>
        <dbReference type="Proteomes" id="UP001208656"/>
    </source>
</evidence>
<dbReference type="CDD" id="cd08289">
    <property type="entry name" value="MDR_yhfp_like"/>
    <property type="match status" value="1"/>
</dbReference>
<dbReference type="PANTHER" id="PTHR43677:SF1">
    <property type="entry name" value="ACRYLYL-COA REDUCTASE ACUI-RELATED"/>
    <property type="match status" value="1"/>
</dbReference>
<keyword evidence="2" id="KW-0560">Oxidoreductase</keyword>
<protein>
    <submittedName>
        <fullName evidence="2">Acryloyl-CoA reductase</fullName>
        <ecNumber evidence="2">1.3.1.95</ecNumber>
    </submittedName>
</protein>
<evidence type="ECO:0000313" key="2">
    <source>
        <dbReference type="EMBL" id="MCU9595068.1"/>
    </source>
</evidence>
<sequence>MEHFKALLVNKTESGTELNFQTLTLEDLPKGDVTIKVHYSSINYKDGLATIPNGGVVRNYPMVPGIDLAGTVIESENPNFKEGDEVLVTGYEIGVNHFGGYSEVARVPAEWIVPLPQGLSLKEAMAIGTAGFTAALSIHRLEENGVNKASGPVLVTGATGGVGSNAVAMLKKLGYTVTASSRKQSEHEFLKQIGADEIISPDELMNPNHKALLKQKWQAAVDPVAGEYLSVILASIQYGGSVAVSGLTAGNTFTSTVFPFILRGINLLGIDSVYCPMEIRTQIWNRLAKEMKPNQLMNTITTEVSFEQIPGVLKKILAGELKGRYIVDFDKQN</sequence>
<dbReference type="InterPro" id="IPR036291">
    <property type="entry name" value="NAD(P)-bd_dom_sf"/>
</dbReference>
<gene>
    <name evidence="2" type="ORF">OEV82_11535</name>
</gene>
<dbReference type="SMART" id="SM00829">
    <property type="entry name" value="PKS_ER"/>
    <property type="match status" value="1"/>
</dbReference>
<dbReference type="InterPro" id="IPR013149">
    <property type="entry name" value="ADH-like_C"/>
</dbReference>
<dbReference type="InterPro" id="IPR013154">
    <property type="entry name" value="ADH-like_N"/>
</dbReference>
<dbReference type="SUPFAM" id="SSF50129">
    <property type="entry name" value="GroES-like"/>
    <property type="match status" value="1"/>
</dbReference>
<dbReference type="NCBIfam" id="TIGR02823">
    <property type="entry name" value="oxido_YhdH"/>
    <property type="match status" value="1"/>
</dbReference>
<dbReference type="EC" id="1.3.1.95" evidence="2"/>
<dbReference type="GO" id="GO:0043958">
    <property type="term" value="F:acryloyl-CoA reductase (NADH) activity"/>
    <property type="evidence" value="ECO:0007669"/>
    <property type="project" value="UniProtKB-EC"/>
</dbReference>
<dbReference type="InterPro" id="IPR011032">
    <property type="entry name" value="GroES-like_sf"/>
</dbReference>
<keyword evidence="3" id="KW-1185">Reference proteome</keyword>
<dbReference type="Pfam" id="PF08240">
    <property type="entry name" value="ADH_N"/>
    <property type="match status" value="1"/>
</dbReference>
<organism evidence="2 3">
    <name type="scientific">Pallidibacillus thermolactis</name>
    <dbReference type="NCBI Taxonomy" id="251051"/>
    <lineage>
        <taxon>Bacteria</taxon>
        <taxon>Bacillati</taxon>
        <taxon>Bacillota</taxon>
        <taxon>Bacilli</taxon>
        <taxon>Bacillales</taxon>
        <taxon>Bacillaceae</taxon>
        <taxon>Pallidibacillus</taxon>
    </lineage>
</organism>
<feature type="domain" description="Enoyl reductase (ER)" evidence="1">
    <location>
        <begin position="15"/>
        <end position="327"/>
    </location>
</feature>
<dbReference type="EMBL" id="JAOUSE010000038">
    <property type="protein sequence ID" value="MCU9595068.1"/>
    <property type="molecule type" value="Genomic_DNA"/>
</dbReference>
<accession>A0ABT2WHA3</accession>
<dbReference type="SUPFAM" id="SSF51735">
    <property type="entry name" value="NAD(P)-binding Rossmann-fold domains"/>
    <property type="match status" value="1"/>
</dbReference>
<dbReference type="Proteomes" id="UP001208656">
    <property type="component" value="Unassembled WGS sequence"/>
</dbReference>
<dbReference type="PANTHER" id="PTHR43677">
    <property type="entry name" value="SHORT-CHAIN DEHYDROGENASE/REDUCTASE"/>
    <property type="match status" value="1"/>
</dbReference>
<dbReference type="InterPro" id="IPR020843">
    <property type="entry name" value="ER"/>
</dbReference>
<dbReference type="InterPro" id="IPR014188">
    <property type="entry name" value="Acrylyl-CoA_reductase_AcuI"/>
</dbReference>
<evidence type="ECO:0000259" key="1">
    <source>
        <dbReference type="SMART" id="SM00829"/>
    </source>
</evidence>
<name>A0ABT2WHA3_9BACI</name>
<dbReference type="RefSeq" id="WP_263061963.1">
    <property type="nucleotide sequence ID" value="NZ_JAOUSE010000038.1"/>
</dbReference>
<proteinExistence type="predicted"/>
<dbReference type="Gene3D" id="3.40.50.720">
    <property type="entry name" value="NAD(P)-binding Rossmann-like Domain"/>
    <property type="match status" value="1"/>
</dbReference>
<comment type="caution">
    <text evidence="2">The sequence shown here is derived from an EMBL/GenBank/DDBJ whole genome shotgun (WGS) entry which is preliminary data.</text>
</comment>
<dbReference type="InterPro" id="IPR051397">
    <property type="entry name" value="Zn-ADH-like_protein"/>
</dbReference>
<reference evidence="2 3" key="1">
    <citation type="submission" date="2022-10" db="EMBL/GenBank/DDBJ databases">
        <title>Description of Fervidibacillus gen. nov. in the family Fervidibacillaceae fam. nov. with two species, Fervidibacillus albus sp. nov., and Fervidibacillus halotolerans sp. nov., isolated from tidal flat sediments.</title>
        <authorList>
            <person name="Kwon K.K."/>
            <person name="Yang S.-H."/>
        </authorList>
    </citation>
    <scope>NUCLEOTIDE SEQUENCE [LARGE SCALE GENOMIC DNA]</scope>
    <source>
        <strain evidence="2 3">DSM 23332</strain>
    </source>
</reference>
<dbReference type="Gene3D" id="3.90.180.10">
    <property type="entry name" value="Medium-chain alcohol dehydrogenases, catalytic domain"/>
    <property type="match status" value="1"/>
</dbReference>